<evidence type="ECO:0000259" key="8">
    <source>
        <dbReference type="PROSITE" id="PS51751"/>
    </source>
</evidence>
<comment type="similarity">
    <text evidence="2">Belongs to the TMEM97/sigma-2 receptor family.</text>
</comment>
<keyword evidence="6 7" id="KW-0472">Membrane</keyword>
<dbReference type="PIRSF" id="PIRSF031032">
    <property type="entry name" value="TMP_97_prd"/>
    <property type="match status" value="1"/>
</dbReference>
<dbReference type="Proteomes" id="UP000447873">
    <property type="component" value="Unassembled WGS sequence"/>
</dbReference>
<evidence type="ECO:0000256" key="5">
    <source>
        <dbReference type="ARBA" id="ARBA00022989"/>
    </source>
</evidence>
<feature type="transmembrane region" description="Helical" evidence="7">
    <location>
        <begin position="98"/>
        <end position="120"/>
    </location>
</feature>
<dbReference type="PROSITE" id="PS51751">
    <property type="entry name" value="EXPERA"/>
    <property type="match status" value="1"/>
</dbReference>
<organism evidence="9 10">
    <name type="scientific">Venturia inaequalis</name>
    <name type="common">Apple scab fungus</name>
    <dbReference type="NCBI Taxonomy" id="5025"/>
    <lineage>
        <taxon>Eukaryota</taxon>
        <taxon>Fungi</taxon>
        <taxon>Dikarya</taxon>
        <taxon>Ascomycota</taxon>
        <taxon>Pezizomycotina</taxon>
        <taxon>Dothideomycetes</taxon>
        <taxon>Pleosporomycetidae</taxon>
        <taxon>Venturiales</taxon>
        <taxon>Venturiaceae</taxon>
        <taxon>Venturia</taxon>
    </lineage>
</organism>
<name>A0A8H3YUC5_VENIN</name>
<evidence type="ECO:0000256" key="2">
    <source>
        <dbReference type="ARBA" id="ARBA00009096"/>
    </source>
</evidence>
<reference evidence="9 10" key="1">
    <citation type="submission" date="2018-12" db="EMBL/GenBank/DDBJ databases">
        <title>Venturia inaequalis Genome Resource.</title>
        <authorList>
            <person name="Lichtner F.J."/>
        </authorList>
    </citation>
    <scope>NUCLEOTIDE SEQUENCE [LARGE SCALE GENOMIC DNA]</scope>
    <source>
        <strain evidence="9 10">120213</strain>
    </source>
</reference>
<dbReference type="Pfam" id="PF05241">
    <property type="entry name" value="EBP"/>
    <property type="match status" value="1"/>
</dbReference>
<evidence type="ECO:0000313" key="9">
    <source>
        <dbReference type="EMBL" id="KAE9974155.1"/>
    </source>
</evidence>
<feature type="domain" description="EXPERA" evidence="8">
    <location>
        <begin position="10"/>
        <end position="148"/>
    </location>
</feature>
<proteinExistence type="inferred from homology"/>
<gene>
    <name evidence="9" type="ORF">EG328_004015</name>
</gene>
<evidence type="ECO:0000256" key="3">
    <source>
        <dbReference type="ARBA" id="ARBA00022692"/>
    </source>
</evidence>
<accession>A0A8H3YUC5</accession>
<protein>
    <recommendedName>
        <fullName evidence="7">Efficient mitochondria targeting-associated protein 19</fullName>
    </recommendedName>
</protein>
<keyword evidence="4 7" id="KW-0256">Endoplasmic reticulum</keyword>
<keyword evidence="3 7" id="KW-0812">Transmembrane</keyword>
<sequence>MATSLLSRKRDLTYFIFFCIHIPVLLCVDTYPIWASSIGVPGWMVSLRDFYITTYKDQFFIEPPVFFSLYIWLELLYHLPLSIYAITALLRNDPKLPLHLLVYAVQTGLTTATCIAEALAWDTLSSREKLSLAGGLYTPYLLVSVFMGLDMWSRLSASIESAHKGTEVKKRR</sequence>
<dbReference type="InterPro" id="IPR016964">
    <property type="entry name" value="Sigma2_recept"/>
</dbReference>
<dbReference type="PANTHER" id="PTHR31204">
    <property type="entry name" value="SIGMA INTRACELLULAR RECEPTOR 2"/>
    <property type="match status" value="1"/>
</dbReference>
<dbReference type="GO" id="GO:0005789">
    <property type="term" value="C:endoplasmic reticulum membrane"/>
    <property type="evidence" value="ECO:0007669"/>
    <property type="project" value="UniProtKB-SubCell"/>
</dbReference>
<dbReference type="InterPro" id="IPR033118">
    <property type="entry name" value="EXPERA"/>
</dbReference>
<dbReference type="PANTHER" id="PTHR31204:SF1">
    <property type="entry name" value="SIGMA INTRACELLULAR RECEPTOR 2"/>
    <property type="match status" value="1"/>
</dbReference>
<evidence type="ECO:0000256" key="4">
    <source>
        <dbReference type="ARBA" id="ARBA00022824"/>
    </source>
</evidence>
<feature type="transmembrane region" description="Helical" evidence="7">
    <location>
        <begin position="12"/>
        <end position="34"/>
    </location>
</feature>
<keyword evidence="5 7" id="KW-1133">Transmembrane helix</keyword>
<dbReference type="EMBL" id="WNWS01000225">
    <property type="protein sequence ID" value="KAE9974155.1"/>
    <property type="molecule type" value="Genomic_DNA"/>
</dbReference>
<feature type="transmembrane region" description="Helical" evidence="7">
    <location>
        <begin position="132"/>
        <end position="149"/>
    </location>
</feature>
<comment type="subcellular location">
    <subcellularLocation>
        <location evidence="1">Endoplasmic reticulum membrane</location>
        <topology evidence="1">Multi-pass membrane protein</topology>
    </subcellularLocation>
</comment>
<comment type="caution">
    <text evidence="9">The sequence shown here is derived from an EMBL/GenBank/DDBJ whole genome shotgun (WGS) entry which is preliminary data.</text>
</comment>
<dbReference type="InterPro" id="IPR051987">
    <property type="entry name" value="Sigma-2_receptor-like"/>
</dbReference>
<evidence type="ECO:0000313" key="10">
    <source>
        <dbReference type="Proteomes" id="UP000447873"/>
    </source>
</evidence>
<evidence type="ECO:0000256" key="7">
    <source>
        <dbReference type="PIRNR" id="PIRNR031032"/>
    </source>
</evidence>
<feature type="transmembrane region" description="Helical" evidence="7">
    <location>
        <begin position="65"/>
        <end position="86"/>
    </location>
</feature>
<dbReference type="AlphaFoldDB" id="A0A8H3YUC5"/>
<evidence type="ECO:0000256" key="6">
    <source>
        <dbReference type="ARBA" id="ARBA00023136"/>
    </source>
</evidence>
<evidence type="ECO:0000256" key="1">
    <source>
        <dbReference type="ARBA" id="ARBA00004477"/>
    </source>
</evidence>